<sequence>MPTRCLHAWSLLLLATFALLATGQDVRAANLQVAPTSITLQARQSAGGLTLSNTGSEPLHAQLRVFRWTQNAGEDELEATSDIALSPPMIELAPGARQLVRIVRTGPPPAGHEASYRVIVDELPTAERGDGGEPAQPSPPGLQFVLRYSIPVFLMPAGARELAPALRTRLVDGNRIEISNTGDGHAQVADLVFVGRDGQRIAIAPGLSGYVLPGQRKRWELPALFTTPPDGAFKARINGEPVERTLALDATTR</sequence>
<organism evidence="3 4">
    <name type="scientific">Marilutibacter alkalisoli</name>
    <dbReference type="NCBI Taxonomy" id="2591633"/>
    <lineage>
        <taxon>Bacteria</taxon>
        <taxon>Pseudomonadati</taxon>
        <taxon>Pseudomonadota</taxon>
        <taxon>Gammaproteobacteria</taxon>
        <taxon>Lysobacterales</taxon>
        <taxon>Lysobacteraceae</taxon>
        <taxon>Marilutibacter</taxon>
    </lineage>
</organism>
<reference evidence="3 4" key="1">
    <citation type="submission" date="2019-06" db="EMBL/GenBank/DDBJ databases">
        <title>Lysobacter alkalisoli sp. nov. isolated from saline-alkali soil.</title>
        <authorList>
            <person name="Sun J.-Q."/>
            <person name="Xu L."/>
        </authorList>
    </citation>
    <scope>NUCLEOTIDE SEQUENCE [LARGE SCALE GENOMIC DNA]</scope>
    <source>
        <strain evidence="3 4">SJ-36</strain>
    </source>
</reference>
<keyword evidence="1" id="KW-0732">Signal</keyword>
<dbReference type="Gene3D" id="2.60.40.10">
    <property type="entry name" value="Immunoglobulins"/>
    <property type="match status" value="1"/>
</dbReference>
<keyword evidence="4" id="KW-1185">Reference proteome</keyword>
<proteinExistence type="predicted"/>
<evidence type="ECO:0000313" key="3">
    <source>
        <dbReference type="EMBL" id="QDH71844.1"/>
    </source>
</evidence>
<dbReference type="OrthoDB" id="511700at2"/>
<dbReference type="InterPro" id="IPR050643">
    <property type="entry name" value="Periplasmic_pilus_chap"/>
</dbReference>
<feature type="signal peptide" evidence="1">
    <location>
        <begin position="1"/>
        <end position="21"/>
    </location>
</feature>
<evidence type="ECO:0000259" key="2">
    <source>
        <dbReference type="Pfam" id="PF00345"/>
    </source>
</evidence>
<name>A0A514BWR0_9GAMM</name>
<dbReference type="Pfam" id="PF00345">
    <property type="entry name" value="PapD_N"/>
    <property type="match status" value="1"/>
</dbReference>
<dbReference type="InterPro" id="IPR013783">
    <property type="entry name" value="Ig-like_fold"/>
</dbReference>
<dbReference type="PANTHER" id="PTHR30251">
    <property type="entry name" value="PILUS ASSEMBLY CHAPERONE"/>
    <property type="match status" value="1"/>
</dbReference>
<dbReference type="RefSeq" id="WP_141625174.1">
    <property type="nucleotide sequence ID" value="NZ_CP041242.1"/>
</dbReference>
<dbReference type="KEGG" id="lyj:FKV23_11440"/>
<dbReference type="InterPro" id="IPR008962">
    <property type="entry name" value="PapD-like_sf"/>
</dbReference>
<gene>
    <name evidence="3" type="ORF">FKV23_11440</name>
</gene>
<dbReference type="GO" id="GO:0071555">
    <property type="term" value="P:cell wall organization"/>
    <property type="evidence" value="ECO:0007669"/>
    <property type="project" value="InterPro"/>
</dbReference>
<dbReference type="SUPFAM" id="SSF49354">
    <property type="entry name" value="PapD-like"/>
    <property type="match status" value="1"/>
</dbReference>
<evidence type="ECO:0000313" key="4">
    <source>
        <dbReference type="Proteomes" id="UP000317199"/>
    </source>
</evidence>
<dbReference type="InterPro" id="IPR016147">
    <property type="entry name" value="Pili_assmbl_chaperone_N"/>
</dbReference>
<protein>
    <submittedName>
        <fullName evidence="3">Molecular chaperone</fullName>
    </submittedName>
</protein>
<dbReference type="Proteomes" id="UP000317199">
    <property type="component" value="Chromosome"/>
</dbReference>
<accession>A0A514BWR0</accession>
<dbReference type="GO" id="GO:0030288">
    <property type="term" value="C:outer membrane-bounded periplasmic space"/>
    <property type="evidence" value="ECO:0007669"/>
    <property type="project" value="InterPro"/>
</dbReference>
<dbReference type="AlphaFoldDB" id="A0A514BWR0"/>
<evidence type="ECO:0000256" key="1">
    <source>
        <dbReference type="SAM" id="SignalP"/>
    </source>
</evidence>
<dbReference type="EMBL" id="CP041242">
    <property type="protein sequence ID" value="QDH71844.1"/>
    <property type="molecule type" value="Genomic_DNA"/>
</dbReference>
<feature type="domain" description="Pili assembly chaperone N-terminal" evidence="2">
    <location>
        <begin position="31"/>
        <end position="158"/>
    </location>
</feature>
<feature type="chain" id="PRO_5021861117" evidence="1">
    <location>
        <begin position="22"/>
        <end position="253"/>
    </location>
</feature>
<dbReference type="PANTHER" id="PTHR30251:SF4">
    <property type="entry name" value="SLR1668 PROTEIN"/>
    <property type="match status" value="1"/>
</dbReference>